<accession>W6JSN1</accession>
<dbReference type="Proteomes" id="UP000035763">
    <property type="component" value="Unassembled WGS sequence"/>
</dbReference>
<proteinExistence type="predicted"/>
<evidence type="ECO:0000313" key="2">
    <source>
        <dbReference type="Proteomes" id="UP000035763"/>
    </source>
</evidence>
<name>W6JSN1_9MICO</name>
<sequence>MLDPDAPLAGGQEVLDRRLLGPVDDVLDHRPGVEVLEVEDLLVAAGVGDLEETVVLVLGIHARHRGLDHRLHRGLGRAAVLGDVVRVQRQVGGEVFAEDVARRLRVRAFDLDLHIEPAGPQDRRVDHVLAVGRADDDDVLETLDPVDLGQQLRHDRRLDVTRHAGPTGAEERVHLVEEDHHGRAVVGLLPRPVEDQPDVPLGLADIFVEQFRALDVEEVALGERLALLLGDLARQRGGNRLGDHGLAAAGRAVEQHALGRLELVLGKQIRMQIGQFDRVADRLDLTPQAADVLVGDVGDLLQHQVRDLGLLDALEDEPAARLEQQCVADADRHVREGLGHAAYPLLVGVRDHEHPVRLDHLLDEDDLTDALITADGHDIEGLVEADIAPAHQIFGRDGRADGDVHLAAAGEDVGGAVVVDLQDDAVCRGRIGEPVDLDLEVDQLLAGILEGAHEALVLGGHGGHLRAHTAQFEGRVFGHDSLLPILLPPLRERRLFDSNSRIRQSVGGIRHGSGPSHALGPIRGFRAADHGSWLPPR</sequence>
<dbReference type="EMBL" id="CAJA01000033">
    <property type="protein sequence ID" value="CCH72018.1"/>
    <property type="molecule type" value="Genomic_DNA"/>
</dbReference>
<keyword evidence="2" id="KW-1185">Reference proteome</keyword>
<comment type="caution">
    <text evidence="1">The sequence shown here is derived from an EMBL/GenBank/DDBJ whole genome shotgun (WGS) entry which is preliminary data.</text>
</comment>
<protein>
    <submittedName>
        <fullName evidence="1">Uncharacterized protein</fullName>
    </submittedName>
</protein>
<reference evidence="1 2" key="1">
    <citation type="journal article" date="2013" name="ISME J.">
        <title>A metabolic model for members of the genus Tetrasphaera involved in enhanced biological phosphorus removal.</title>
        <authorList>
            <person name="Kristiansen R."/>
            <person name="Nguyen H.T.T."/>
            <person name="Saunders A.M."/>
            <person name="Nielsen J.L."/>
            <person name="Wimmer R."/>
            <person name="Le V.Q."/>
            <person name="McIlroy S.J."/>
            <person name="Petrovski S."/>
            <person name="Seviour R.J."/>
            <person name="Calteau A."/>
            <person name="Nielsen K.L."/>
            <person name="Nielsen P.H."/>
        </authorList>
    </citation>
    <scope>NUCLEOTIDE SEQUENCE [LARGE SCALE GENOMIC DNA]</scope>
    <source>
        <strain evidence="1 2">Ben110</strain>
    </source>
</reference>
<evidence type="ECO:0000313" key="1">
    <source>
        <dbReference type="EMBL" id="CCH72018.1"/>
    </source>
</evidence>
<organism evidence="1 2">
    <name type="scientific">Nostocoides australiense Ben110</name>
    <dbReference type="NCBI Taxonomy" id="1193182"/>
    <lineage>
        <taxon>Bacteria</taxon>
        <taxon>Bacillati</taxon>
        <taxon>Actinomycetota</taxon>
        <taxon>Actinomycetes</taxon>
        <taxon>Micrococcales</taxon>
        <taxon>Intrasporangiaceae</taxon>
        <taxon>Nostocoides</taxon>
    </lineage>
</organism>
<dbReference type="AlphaFoldDB" id="W6JSN1"/>
<gene>
    <name evidence="1" type="ORF">BN11_1280003</name>
</gene>